<dbReference type="EMBL" id="JAENGY010000002">
    <property type="protein sequence ID" value="KAG6977646.1"/>
    <property type="molecule type" value="Genomic_DNA"/>
</dbReference>
<evidence type="ECO:0000256" key="1">
    <source>
        <dbReference type="SAM" id="Phobius"/>
    </source>
</evidence>
<feature type="domain" description="Alpha-N-acetylglucosaminidase N-terminal" evidence="3">
    <location>
        <begin position="214"/>
        <end position="295"/>
    </location>
</feature>
<accession>A0A8J5JHM4</accession>
<dbReference type="CDD" id="cd02440">
    <property type="entry name" value="AdoMet_MTases"/>
    <property type="match status" value="1"/>
</dbReference>
<dbReference type="Pfam" id="PF05089">
    <property type="entry name" value="NAGLU"/>
    <property type="match status" value="1"/>
</dbReference>
<keyword evidence="1" id="KW-0472">Membrane</keyword>
<proteinExistence type="predicted"/>
<feature type="domain" description="Methyltransferase" evidence="5">
    <location>
        <begin position="59"/>
        <end position="153"/>
    </location>
</feature>
<dbReference type="PANTHER" id="PTHR12872:SF1">
    <property type="entry name" value="ALPHA-N-ACETYLGLUCOSAMINIDASE"/>
    <property type="match status" value="1"/>
</dbReference>
<gene>
    <name evidence="6" type="ORF">JG688_00000152</name>
</gene>
<dbReference type="PANTHER" id="PTHR12872">
    <property type="entry name" value="ALPHA-N-ACETYLGLUCOSAMINIDASE"/>
    <property type="match status" value="1"/>
</dbReference>
<dbReference type="InterPro" id="IPR024733">
    <property type="entry name" value="NAGLU_tim-barrel"/>
</dbReference>
<evidence type="ECO:0000313" key="7">
    <source>
        <dbReference type="Proteomes" id="UP000709295"/>
    </source>
</evidence>
<feature type="transmembrane region" description="Helical" evidence="1">
    <location>
        <begin position="176"/>
        <end position="195"/>
    </location>
</feature>
<evidence type="ECO:0000259" key="5">
    <source>
        <dbReference type="Pfam" id="PF13649"/>
    </source>
</evidence>
<dbReference type="Pfam" id="PF12971">
    <property type="entry name" value="NAGLU_N"/>
    <property type="match status" value="1"/>
</dbReference>
<dbReference type="Proteomes" id="UP000709295">
    <property type="component" value="Unassembled WGS sequence"/>
</dbReference>
<name>A0A8J5JHM4_9STRA</name>
<sequence length="903" mass="102155">MASSSPSLVSLAVTAAGGIALYGLVRVARARIYDAMIVKLTTGWYMEVLGRLPKGSKFLDVGIGTGLALINNGDLLKVKGITVDGVDYDEDYVVRCRALLKESQLTSHVQVHHASIYDYQGGSYDAVYFSSSLMLMPDAVKALQHCVSMLKPGTGKTTKYDVVTETAMTRSPRSNAFCLLAVGVCVLMLLGFKGVEASVARLKKDAEPHDPVAATRGLIHRRLGGKYNDQITLRVLPSDADDLDVFELGSDGDKLEIAANSATAMAYGLQWYFRSVLRTQTDWDNHKLVLPDKLPKVEERVRHKRSSKFSYYQNVDTGSYSLWAWSWPQWEKHIDWMALNGINMPLAFTGQEKVWQNTFHKYYNVSYEGLGKFFAGSAFLSWGRMGNLRGSWVKGPLPQAFIDNQYELQLRILQRMREFGMIPALPAFAGHVPEELKLRLPNANFTQSPNWGNFSEEHCCVYMIEPTDSLYREIGKNFLKEQRALYNYTSSLYQCDTYMEMAPEFTDLTELKGAARAVIDGMTAADPKAVWLMQGWPFVDDPHFWTKPRVKAYLDGVPTDKLIILDFYSESVPIWNKMDNYFGKNWIYCVLHNFGGNTGMRGDLPTLATAPVLANWAGNGTMVGVGLTMEGIFQNYIVYDLLLQMAWVDTPLDVNTWVPRFQPTLIKYDPNDVVLAWKELLLAGKELRDVDTYRHDLVDVTKQFLSNKLLEQYIHLKAVYSAKKASANEVCGLTKTMLTTMERLEEILATNEDFLLGNWIGDALSLAGDLSSGGDKLTRTKLQEYYEYEARNQVTRWGDNNNEAIHDYAGKEWAGLVKGYYIPRWTMWLSEVCNAYADNREMDEKALKEKRIAFELKWQLSHESYPTTTVGDSFSISKRLYSEYIASDDVIPWELFGEILSVV</sequence>
<reference evidence="6" key="1">
    <citation type="submission" date="2021-01" db="EMBL/GenBank/DDBJ databases">
        <title>Phytophthora aleatoria, a newly-described species from Pinus radiata is distinct from Phytophthora cactorum isolates based on comparative genomics.</title>
        <authorList>
            <person name="Mcdougal R."/>
            <person name="Panda P."/>
            <person name="Williams N."/>
            <person name="Studholme D.J."/>
        </authorList>
    </citation>
    <scope>NUCLEOTIDE SEQUENCE</scope>
    <source>
        <strain evidence="6">NZFS 4037</strain>
    </source>
</reference>
<dbReference type="InterPro" id="IPR024732">
    <property type="entry name" value="NAGLU_C"/>
</dbReference>
<feature type="domain" description="Alpha-N-acetylglucosaminidase C-terminal" evidence="4">
    <location>
        <begin position="665"/>
        <end position="882"/>
    </location>
</feature>
<keyword evidence="7" id="KW-1185">Reference proteome</keyword>
<feature type="transmembrane region" description="Helical" evidence="1">
    <location>
        <begin position="6"/>
        <end position="25"/>
    </location>
</feature>
<evidence type="ECO:0000313" key="6">
    <source>
        <dbReference type="EMBL" id="KAG6977646.1"/>
    </source>
</evidence>
<dbReference type="AlphaFoldDB" id="A0A8J5JHM4"/>
<dbReference type="InterPro" id="IPR024240">
    <property type="entry name" value="NAGLU_N"/>
</dbReference>
<dbReference type="InterPro" id="IPR041698">
    <property type="entry name" value="Methyltransf_25"/>
</dbReference>
<feature type="domain" description="Alpha-N-acetylglucosaminidase tim-barrel" evidence="2">
    <location>
        <begin position="311"/>
        <end position="648"/>
    </location>
</feature>
<keyword evidence="1" id="KW-1133">Transmembrane helix</keyword>
<evidence type="ECO:0000259" key="4">
    <source>
        <dbReference type="Pfam" id="PF12972"/>
    </source>
</evidence>
<dbReference type="Pfam" id="PF12972">
    <property type="entry name" value="NAGLU_C"/>
    <property type="match status" value="1"/>
</dbReference>
<dbReference type="Pfam" id="PF13649">
    <property type="entry name" value="Methyltransf_25"/>
    <property type="match status" value="1"/>
</dbReference>
<evidence type="ECO:0008006" key="8">
    <source>
        <dbReference type="Google" id="ProtNLM"/>
    </source>
</evidence>
<evidence type="ECO:0000259" key="3">
    <source>
        <dbReference type="Pfam" id="PF12971"/>
    </source>
</evidence>
<dbReference type="InterPro" id="IPR007781">
    <property type="entry name" value="NAGLU"/>
</dbReference>
<evidence type="ECO:0000259" key="2">
    <source>
        <dbReference type="Pfam" id="PF05089"/>
    </source>
</evidence>
<protein>
    <recommendedName>
        <fullName evidence="8">Alpha-N-acetylglucosaminidase</fullName>
    </recommendedName>
</protein>
<organism evidence="6 7">
    <name type="scientific">Phytophthora aleatoria</name>
    <dbReference type="NCBI Taxonomy" id="2496075"/>
    <lineage>
        <taxon>Eukaryota</taxon>
        <taxon>Sar</taxon>
        <taxon>Stramenopiles</taxon>
        <taxon>Oomycota</taxon>
        <taxon>Peronosporomycetes</taxon>
        <taxon>Peronosporales</taxon>
        <taxon>Peronosporaceae</taxon>
        <taxon>Phytophthora</taxon>
    </lineage>
</organism>
<comment type="caution">
    <text evidence="6">The sequence shown here is derived from an EMBL/GenBank/DDBJ whole genome shotgun (WGS) entry which is preliminary data.</text>
</comment>
<keyword evidence="1" id="KW-0812">Transmembrane</keyword>